<keyword evidence="10" id="KW-1185">Reference proteome</keyword>
<name>A0A7R9MAV3_9ACAR</name>
<dbReference type="Gene3D" id="2.60.120.620">
    <property type="entry name" value="q2cbj1_9rhob like domain"/>
    <property type="match status" value="1"/>
</dbReference>
<comment type="cofactor">
    <cofactor evidence="1">
        <name>L-ascorbate</name>
        <dbReference type="ChEBI" id="CHEBI:38290"/>
    </cofactor>
</comment>
<evidence type="ECO:0000256" key="3">
    <source>
        <dbReference type="ARBA" id="ARBA00022964"/>
    </source>
</evidence>
<accession>A0A7R9MAV3</accession>
<dbReference type="InterPro" id="IPR006620">
    <property type="entry name" value="Pro_4_hyd_alph"/>
</dbReference>
<dbReference type="Proteomes" id="UP000728032">
    <property type="component" value="Unassembled WGS sequence"/>
</dbReference>
<sequence>MSSDGLNRRKRVVNRNRDTNEDNVSRVVSPEVSPERTQNQSIMKRVMSRMVLSMAILVVVYYTTTQSNDTKELVMASATQSITGSPIGQQMMCSQDYNEDRVRFTSCAPQRCGRFVSDSVITESEAKHLLSVAKRGLSLGGSSGGASILDLHTGALSMATNFVNIYKLIESKPQKEEVFSEKDFEVYRTVKNKIRETIAIHFGISSAQLYLTDPTFFSRLTAKSAQTKHDEYWHKHVDKHTYKSFHFTSLLYLSTYGEDFSGGRFLFTDETSNNTIIIEPKLGRLSAFTSGSENEHFVERVTSGTRFAITVSFTCDPKFAIKDPQIVRHKN</sequence>
<feature type="transmembrane region" description="Helical" evidence="7">
    <location>
        <begin position="46"/>
        <end position="64"/>
    </location>
</feature>
<dbReference type="InterPro" id="IPR005123">
    <property type="entry name" value="Oxoglu/Fe-dep_dioxygenase_dom"/>
</dbReference>
<keyword evidence="4" id="KW-0560">Oxidoreductase</keyword>
<feature type="compositionally biased region" description="Low complexity" evidence="6">
    <location>
        <begin position="25"/>
        <end position="36"/>
    </location>
</feature>
<dbReference type="Pfam" id="PF13640">
    <property type="entry name" value="2OG-FeII_Oxy_3"/>
    <property type="match status" value="1"/>
</dbReference>
<dbReference type="GO" id="GO:0031418">
    <property type="term" value="F:L-ascorbic acid binding"/>
    <property type="evidence" value="ECO:0007669"/>
    <property type="project" value="InterPro"/>
</dbReference>
<evidence type="ECO:0000256" key="5">
    <source>
        <dbReference type="ARBA" id="ARBA00023004"/>
    </source>
</evidence>
<dbReference type="EMBL" id="OC926133">
    <property type="protein sequence ID" value="CAD7656540.1"/>
    <property type="molecule type" value="Genomic_DNA"/>
</dbReference>
<dbReference type="PANTHER" id="PTHR14650:SF1">
    <property type="entry name" value="2-OXOGLUTARATE AND IRON-DEPENDENT OXYGENASE DOMAIN-CONTAINING PROTEIN 3"/>
    <property type="match status" value="1"/>
</dbReference>
<evidence type="ECO:0000256" key="2">
    <source>
        <dbReference type="ARBA" id="ARBA00022723"/>
    </source>
</evidence>
<dbReference type="AlphaFoldDB" id="A0A7R9MAV3"/>
<keyword evidence="3" id="KW-0223">Dioxygenase</keyword>
<protein>
    <recommendedName>
        <fullName evidence="8">Fe2OG dioxygenase domain-containing protein</fullName>
    </recommendedName>
</protein>
<keyword evidence="2" id="KW-0479">Metal-binding</keyword>
<gene>
    <name evidence="9" type="ORF">ONB1V03_LOCUS13176</name>
</gene>
<dbReference type="OrthoDB" id="6493262at2759"/>
<dbReference type="SMART" id="SM00702">
    <property type="entry name" value="P4Hc"/>
    <property type="match status" value="1"/>
</dbReference>
<evidence type="ECO:0000313" key="10">
    <source>
        <dbReference type="Proteomes" id="UP000728032"/>
    </source>
</evidence>
<dbReference type="InterPro" id="IPR044862">
    <property type="entry name" value="Pro_4_hyd_alph_FE2OG_OXY"/>
</dbReference>
<dbReference type="GO" id="GO:0016705">
    <property type="term" value="F:oxidoreductase activity, acting on paired donors, with incorporation or reduction of molecular oxygen"/>
    <property type="evidence" value="ECO:0007669"/>
    <property type="project" value="InterPro"/>
</dbReference>
<evidence type="ECO:0000259" key="8">
    <source>
        <dbReference type="PROSITE" id="PS51471"/>
    </source>
</evidence>
<proteinExistence type="predicted"/>
<dbReference type="PROSITE" id="PS51471">
    <property type="entry name" value="FE2OG_OXY"/>
    <property type="match status" value="1"/>
</dbReference>
<keyword evidence="7" id="KW-0472">Membrane</keyword>
<keyword evidence="7" id="KW-0812">Transmembrane</keyword>
<feature type="domain" description="Fe2OG dioxygenase" evidence="8">
    <location>
        <begin position="215"/>
        <end position="316"/>
    </location>
</feature>
<reference evidence="9" key="1">
    <citation type="submission" date="2020-11" db="EMBL/GenBank/DDBJ databases">
        <authorList>
            <person name="Tran Van P."/>
        </authorList>
    </citation>
    <scope>NUCLEOTIDE SEQUENCE</scope>
</reference>
<evidence type="ECO:0000256" key="7">
    <source>
        <dbReference type="SAM" id="Phobius"/>
    </source>
</evidence>
<evidence type="ECO:0000256" key="6">
    <source>
        <dbReference type="SAM" id="MobiDB-lite"/>
    </source>
</evidence>
<evidence type="ECO:0000313" key="9">
    <source>
        <dbReference type="EMBL" id="CAD7656540.1"/>
    </source>
</evidence>
<feature type="compositionally biased region" description="Basic and acidic residues" evidence="6">
    <location>
        <begin position="15"/>
        <end position="24"/>
    </location>
</feature>
<evidence type="ECO:0000256" key="4">
    <source>
        <dbReference type="ARBA" id="ARBA00023002"/>
    </source>
</evidence>
<dbReference type="InterPro" id="IPR039210">
    <property type="entry name" value="OGFOD3"/>
</dbReference>
<feature type="region of interest" description="Disordered" evidence="6">
    <location>
        <begin position="1"/>
        <end position="36"/>
    </location>
</feature>
<dbReference type="EMBL" id="CAJPVJ010011308">
    <property type="protein sequence ID" value="CAG2173727.1"/>
    <property type="molecule type" value="Genomic_DNA"/>
</dbReference>
<dbReference type="PANTHER" id="PTHR14650">
    <property type="entry name" value="PROLYL HYDROXYLASE-RELATED"/>
    <property type="match status" value="1"/>
</dbReference>
<dbReference type="GO" id="GO:0051213">
    <property type="term" value="F:dioxygenase activity"/>
    <property type="evidence" value="ECO:0007669"/>
    <property type="project" value="UniProtKB-KW"/>
</dbReference>
<evidence type="ECO:0000256" key="1">
    <source>
        <dbReference type="ARBA" id="ARBA00001961"/>
    </source>
</evidence>
<organism evidence="9">
    <name type="scientific">Oppiella nova</name>
    <dbReference type="NCBI Taxonomy" id="334625"/>
    <lineage>
        <taxon>Eukaryota</taxon>
        <taxon>Metazoa</taxon>
        <taxon>Ecdysozoa</taxon>
        <taxon>Arthropoda</taxon>
        <taxon>Chelicerata</taxon>
        <taxon>Arachnida</taxon>
        <taxon>Acari</taxon>
        <taxon>Acariformes</taxon>
        <taxon>Sarcoptiformes</taxon>
        <taxon>Oribatida</taxon>
        <taxon>Brachypylina</taxon>
        <taxon>Oppioidea</taxon>
        <taxon>Oppiidae</taxon>
        <taxon>Oppiella</taxon>
    </lineage>
</organism>
<dbReference type="GO" id="GO:0005506">
    <property type="term" value="F:iron ion binding"/>
    <property type="evidence" value="ECO:0007669"/>
    <property type="project" value="InterPro"/>
</dbReference>
<keyword evidence="7" id="KW-1133">Transmembrane helix</keyword>
<dbReference type="GO" id="GO:0016020">
    <property type="term" value="C:membrane"/>
    <property type="evidence" value="ECO:0007669"/>
    <property type="project" value="TreeGrafter"/>
</dbReference>
<keyword evidence="5" id="KW-0408">Iron</keyword>